<gene>
    <name evidence="4" type="ORF">HHI36_006373</name>
</gene>
<dbReference type="Proteomes" id="UP001516400">
    <property type="component" value="Unassembled WGS sequence"/>
</dbReference>
<sequence>MFTICVLSVFFTLAVSNPIPNLEDANAQILTYDYKALDDGYSFEYTTSNGITRQETGHLKVVTNPDTREPDEIMDVEGFYSYTGDDGKLYQVTYHADENGFVPQVSTSASNNVVSIGGRKPFVPAQKQARPQYTFPYKRTDTPKDKYGKLKY</sequence>
<evidence type="ECO:0000256" key="3">
    <source>
        <dbReference type="SAM" id="SignalP"/>
    </source>
</evidence>
<dbReference type="InterPro" id="IPR000618">
    <property type="entry name" value="Insect_cuticle"/>
</dbReference>
<dbReference type="EMBL" id="JABFTP020000144">
    <property type="protein sequence ID" value="KAL3283225.1"/>
    <property type="molecule type" value="Genomic_DNA"/>
</dbReference>
<dbReference type="PANTHER" id="PTHR10380:SF173">
    <property type="entry name" value="CUTICULAR PROTEIN 47EF, ISOFORM C-RELATED"/>
    <property type="match status" value="1"/>
</dbReference>
<dbReference type="Pfam" id="PF00379">
    <property type="entry name" value="Chitin_bind_4"/>
    <property type="match status" value="1"/>
</dbReference>
<evidence type="ECO:0000256" key="2">
    <source>
        <dbReference type="PROSITE-ProRule" id="PRU00497"/>
    </source>
</evidence>
<accession>A0ABD2NX70</accession>
<dbReference type="PROSITE" id="PS00233">
    <property type="entry name" value="CHIT_BIND_RR_1"/>
    <property type="match status" value="1"/>
</dbReference>
<organism evidence="4 5">
    <name type="scientific">Cryptolaemus montrouzieri</name>
    <dbReference type="NCBI Taxonomy" id="559131"/>
    <lineage>
        <taxon>Eukaryota</taxon>
        <taxon>Metazoa</taxon>
        <taxon>Ecdysozoa</taxon>
        <taxon>Arthropoda</taxon>
        <taxon>Hexapoda</taxon>
        <taxon>Insecta</taxon>
        <taxon>Pterygota</taxon>
        <taxon>Neoptera</taxon>
        <taxon>Endopterygota</taxon>
        <taxon>Coleoptera</taxon>
        <taxon>Polyphaga</taxon>
        <taxon>Cucujiformia</taxon>
        <taxon>Coccinelloidea</taxon>
        <taxon>Coccinellidae</taxon>
        <taxon>Scymninae</taxon>
        <taxon>Scymnini</taxon>
        <taxon>Cryptolaemus</taxon>
    </lineage>
</organism>
<keyword evidence="1 2" id="KW-0193">Cuticle</keyword>
<dbReference type="InterPro" id="IPR050468">
    <property type="entry name" value="Cuticle_Struct_Prot"/>
</dbReference>
<dbReference type="GO" id="GO:0042302">
    <property type="term" value="F:structural constituent of cuticle"/>
    <property type="evidence" value="ECO:0007669"/>
    <property type="project" value="UniProtKB-UniRule"/>
</dbReference>
<dbReference type="AlphaFoldDB" id="A0ABD2NX70"/>
<comment type="caution">
    <text evidence="4">The sequence shown here is derived from an EMBL/GenBank/DDBJ whole genome shotgun (WGS) entry which is preliminary data.</text>
</comment>
<reference evidence="4 5" key="1">
    <citation type="journal article" date="2021" name="BMC Biol.">
        <title>Horizontally acquired antibacterial genes associated with adaptive radiation of ladybird beetles.</title>
        <authorList>
            <person name="Li H.S."/>
            <person name="Tang X.F."/>
            <person name="Huang Y.H."/>
            <person name="Xu Z.Y."/>
            <person name="Chen M.L."/>
            <person name="Du X.Y."/>
            <person name="Qiu B.Y."/>
            <person name="Chen P.T."/>
            <person name="Zhang W."/>
            <person name="Slipinski A."/>
            <person name="Escalona H.E."/>
            <person name="Waterhouse R.M."/>
            <person name="Zwick A."/>
            <person name="Pang H."/>
        </authorList>
    </citation>
    <scope>NUCLEOTIDE SEQUENCE [LARGE SCALE GENOMIC DNA]</scope>
    <source>
        <strain evidence="4">SYSU2018</strain>
    </source>
</reference>
<keyword evidence="3" id="KW-0732">Signal</keyword>
<evidence type="ECO:0000313" key="4">
    <source>
        <dbReference type="EMBL" id="KAL3283225.1"/>
    </source>
</evidence>
<protein>
    <submittedName>
        <fullName evidence="4">Uncharacterized protein</fullName>
    </submittedName>
</protein>
<feature type="chain" id="PRO_5044885971" evidence="3">
    <location>
        <begin position="17"/>
        <end position="152"/>
    </location>
</feature>
<evidence type="ECO:0000256" key="1">
    <source>
        <dbReference type="ARBA" id="ARBA00022460"/>
    </source>
</evidence>
<feature type="signal peptide" evidence="3">
    <location>
        <begin position="1"/>
        <end position="16"/>
    </location>
</feature>
<name>A0ABD2NX70_9CUCU</name>
<dbReference type="PANTHER" id="PTHR10380">
    <property type="entry name" value="CUTICLE PROTEIN"/>
    <property type="match status" value="1"/>
</dbReference>
<keyword evidence="5" id="KW-1185">Reference proteome</keyword>
<dbReference type="InterPro" id="IPR031311">
    <property type="entry name" value="CHIT_BIND_RR_consensus"/>
</dbReference>
<dbReference type="PRINTS" id="PR00947">
    <property type="entry name" value="CUTICLE"/>
</dbReference>
<proteinExistence type="predicted"/>
<dbReference type="PROSITE" id="PS51155">
    <property type="entry name" value="CHIT_BIND_RR_2"/>
    <property type="match status" value="1"/>
</dbReference>
<evidence type="ECO:0000313" key="5">
    <source>
        <dbReference type="Proteomes" id="UP001516400"/>
    </source>
</evidence>